<feature type="transmembrane region" description="Helical" evidence="7">
    <location>
        <begin position="144"/>
        <end position="163"/>
    </location>
</feature>
<feature type="compositionally biased region" description="Polar residues" evidence="6">
    <location>
        <begin position="91"/>
        <end position="102"/>
    </location>
</feature>
<dbReference type="InterPro" id="IPR013057">
    <property type="entry name" value="AA_transpt_TM"/>
</dbReference>
<evidence type="ECO:0000259" key="8">
    <source>
        <dbReference type="Pfam" id="PF01490"/>
    </source>
</evidence>
<evidence type="ECO:0000256" key="7">
    <source>
        <dbReference type="SAM" id="Phobius"/>
    </source>
</evidence>
<feature type="region of interest" description="Disordered" evidence="6">
    <location>
        <begin position="88"/>
        <end position="113"/>
    </location>
</feature>
<feature type="transmembrane region" description="Helical" evidence="7">
    <location>
        <begin position="284"/>
        <end position="305"/>
    </location>
</feature>
<keyword evidence="3 7" id="KW-0812">Transmembrane</keyword>
<evidence type="ECO:0000256" key="3">
    <source>
        <dbReference type="ARBA" id="ARBA00022692"/>
    </source>
</evidence>
<comment type="subcellular location">
    <subcellularLocation>
        <location evidence="1">Membrane</location>
        <topology evidence="1">Multi-pass membrane protein</topology>
    </subcellularLocation>
</comment>
<dbReference type="Proteomes" id="UP000193689">
    <property type="component" value="Unassembled WGS sequence"/>
</dbReference>
<keyword evidence="5 7" id="KW-0472">Membrane</keyword>
<feature type="transmembrane region" description="Helical" evidence="7">
    <location>
        <begin position="497"/>
        <end position="520"/>
    </location>
</feature>
<comment type="caution">
    <text evidence="9">The sequence shown here is derived from an EMBL/GenBank/DDBJ whole genome shotgun (WGS) entry which is preliminary data.</text>
</comment>
<dbReference type="STRING" id="1141098.A0A1Y2DQZ3"/>
<dbReference type="Pfam" id="PF01490">
    <property type="entry name" value="Aa_trans"/>
    <property type="match status" value="1"/>
</dbReference>
<evidence type="ECO:0000313" key="9">
    <source>
        <dbReference type="EMBL" id="ORY61708.1"/>
    </source>
</evidence>
<dbReference type="OrthoDB" id="40134at2759"/>
<evidence type="ECO:0000256" key="2">
    <source>
        <dbReference type="ARBA" id="ARBA00008066"/>
    </source>
</evidence>
<evidence type="ECO:0000256" key="6">
    <source>
        <dbReference type="SAM" id="MobiDB-lite"/>
    </source>
</evidence>
<feature type="transmembrane region" description="Helical" evidence="7">
    <location>
        <begin position="381"/>
        <end position="402"/>
    </location>
</feature>
<dbReference type="GO" id="GO:0016020">
    <property type="term" value="C:membrane"/>
    <property type="evidence" value="ECO:0007669"/>
    <property type="project" value="UniProtKB-SubCell"/>
</dbReference>
<dbReference type="InParanoid" id="A0A1Y2DQZ3"/>
<feature type="transmembrane region" description="Helical" evidence="7">
    <location>
        <begin position="169"/>
        <end position="189"/>
    </location>
</feature>
<name>A0A1Y2DQZ3_9PEZI</name>
<feature type="transmembrane region" description="Helical" evidence="7">
    <location>
        <begin position="557"/>
        <end position="579"/>
    </location>
</feature>
<keyword evidence="4 7" id="KW-1133">Transmembrane helix</keyword>
<proteinExistence type="inferred from homology"/>
<evidence type="ECO:0000256" key="5">
    <source>
        <dbReference type="ARBA" id="ARBA00023136"/>
    </source>
</evidence>
<dbReference type="AlphaFoldDB" id="A0A1Y2DQZ3"/>
<feature type="transmembrane region" description="Helical" evidence="7">
    <location>
        <begin position="468"/>
        <end position="491"/>
    </location>
</feature>
<comment type="similarity">
    <text evidence="2">Belongs to the amino acid/polyamine transporter 2 family.</text>
</comment>
<accession>A0A1Y2DQZ3</accession>
<gene>
    <name evidence="9" type="ORF">BCR38DRAFT_440930</name>
</gene>
<keyword evidence="10" id="KW-1185">Reference proteome</keyword>
<evidence type="ECO:0000313" key="10">
    <source>
        <dbReference type="Proteomes" id="UP000193689"/>
    </source>
</evidence>
<dbReference type="GeneID" id="63776954"/>
<evidence type="ECO:0000256" key="1">
    <source>
        <dbReference type="ARBA" id="ARBA00004141"/>
    </source>
</evidence>
<dbReference type="PANTHER" id="PTHR22950:SF461">
    <property type="entry name" value="AMINO ACID TRANSPORTER TRANSMEMBRANE DOMAIN-CONTAINING PROTEIN"/>
    <property type="match status" value="1"/>
</dbReference>
<organism evidence="9 10">
    <name type="scientific">Pseudomassariella vexata</name>
    <dbReference type="NCBI Taxonomy" id="1141098"/>
    <lineage>
        <taxon>Eukaryota</taxon>
        <taxon>Fungi</taxon>
        <taxon>Dikarya</taxon>
        <taxon>Ascomycota</taxon>
        <taxon>Pezizomycotina</taxon>
        <taxon>Sordariomycetes</taxon>
        <taxon>Xylariomycetidae</taxon>
        <taxon>Amphisphaeriales</taxon>
        <taxon>Pseudomassariaceae</taxon>
        <taxon>Pseudomassariella</taxon>
    </lineage>
</organism>
<feature type="transmembrane region" description="Helical" evidence="7">
    <location>
        <begin position="258"/>
        <end position="278"/>
    </location>
</feature>
<dbReference type="RefSeq" id="XP_040713785.1">
    <property type="nucleotide sequence ID" value="XM_040860742.1"/>
</dbReference>
<dbReference type="EMBL" id="MCFJ01000010">
    <property type="protein sequence ID" value="ORY61708.1"/>
    <property type="molecule type" value="Genomic_DNA"/>
</dbReference>
<sequence>MSVVPAANLAIQGGDPRDLEVVGHIAHDATQLERIKAGRVVQFEEYLYYAALTREKEREENAKFLQNRPPLSFKRLLTDRFSSLKNEKKIATTNEPGATPTTGEKAGDNEKTRPAANGLARYGVTDAEQYNASRAFRTASWGTIFYLITTDILGPTAIPWAFAQMGYGPGVALFTTFAVFAWYSGWILWKAFLALDSDRYPLRSYGDYFYRLFGPGARHFINIGQALQQLLTVSALILTNGQGLSQISVGSGYLDGNGVCFIVCLLIFTLGGFILGQIRTLQRFGWLANVSVWINVTVLFICMGVDANNPPNYKAVEASFGLVNDMPITTYAGTPPITSGGIGFMATINGLNQAVYAYGGALLFASFMAEMRHPLDFWKGLLIAQVFIYCVYIFFGIFIYSFQGQYTYNPVHQGMVLFRYQTAGNIMFLITGWIAAALYGNIGLKVVYIEVFQELLGFPPLTDKRGKIWWAVMTPIYWAIAFIICAAVPAFTAVSGFIGALFILSFTYTFPAAVALGFWVRSDAMIEDEESFDPVTGTCSYKDTGVRRLVRGFMKKPLFHIFNFLYMLGALATTGLGVYSSVESLMTAYDSGITTSFSCKSPTG</sequence>
<dbReference type="PANTHER" id="PTHR22950">
    <property type="entry name" value="AMINO ACID TRANSPORTER"/>
    <property type="match status" value="1"/>
</dbReference>
<reference evidence="9 10" key="1">
    <citation type="submission" date="2016-07" db="EMBL/GenBank/DDBJ databases">
        <title>Pervasive Adenine N6-methylation of Active Genes in Fungi.</title>
        <authorList>
            <consortium name="DOE Joint Genome Institute"/>
            <person name="Mondo S.J."/>
            <person name="Dannebaum R.O."/>
            <person name="Kuo R.C."/>
            <person name="Labutti K."/>
            <person name="Haridas S."/>
            <person name="Kuo A."/>
            <person name="Salamov A."/>
            <person name="Ahrendt S.R."/>
            <person name="Lipzen A."/>
            <person name="Sullivan W."/>
            <person name="Andreopoulos W.B."/>
            <person name="Clum A."/>
            <person name="Lindquist E."/>
            <person name="Daum C."/>
            <person name="Ramamoorthy G.K."/>
            <person name="Gryganskyi A."/>
            <person name="Culley D."/>
            <person name="Magnuson J.K."/>
            <person name="James T.Y."/>
            <person name="O'Malley M.A."/>
            <person name="Stajich J.E."/>
            <person name="Spatafora J.W."/>
            <person name="Visel A."/>
            <person name="Grigoriev I.V."/>
        </authorList>
    </citation>
    <scope>NUCLEOTIDE SEQUENCE [LARGE SCALE GENOMIC DNA]</scope>
    <source>
        <strain evidence="9 10">CBS 129021</strain>
    </source>
</reference>
<dbReference type="GO" id="GO:0015179">
    <property type="term" value="F:L-amino acid transmembrane transporter activity"/>
    <property type="evidence" value="ECO:0007669"/>
    <property type="project" value="TreeGrafter"/>
</dbReference>
<protein>
    <submittedName>
        <fullName evidence="9">Amino acid transporter-like protein</fullName>
    </submittedName>
</protein>
<feature type="transmembrane region" description="Helical" evidence="7">
    <location>
        <begin position="422"/>
        <end position="447"/>
    </location>
</feature>
<feature type="domain" description="Amino acid transporter transmembrane" evidence="8">
    <location>
        <begin position="138"/>
        <end position="514"/>
    </location>
</feature>
<evidence type="ECO:0000256" key="4">
    <source>
        <dbReference type="ARBA" id="ARBA00022989"/>
    </source>
</evidence>